<dbReference type="CDD" id="cd22390">
    <property type="entry name" value="KH-I_Dim2p_like_rpt2"/>
    <property type="match status" value="1"/>
</dbReference>
<proteinExistence type="predicted"/>
<feature type="domain" description="K Homology" evidence="3">
    <location>
        <begin position="94"/>
        <end position="160"/>
    </location>
</feature>
<dbReference type="PANTHER" id="PTHR12826:SF13">
    <property type="entry name" value="RNA-BINDING PROTEIN PNO1"/>
    <property type="match status" value="1"/>
</dbReference>
<dbReference type="NCBIfam" id="NF010328">
    <property type="entry name" value="PRK13763.1-3"/>
    <property type="match status" value="1"/>
</dbReference>
<dbReference type="AlphaFoldDB" id="A0A7C1I411"/>
<evidence type="ECO:0000256" key="1">
    <source>
        <dbReference type="ARBA" id="ARBA00022884"/>
    </source>
</evidence>
<comment type="caution">
    <text evidence="4">The sequence shown here is derived from an EMBL/GenBank/DDBJ whole genome shotgun (WGS) entry which is preliminary data.</text>
</comment>
<gene>
    <name evidence="4" type="ORF">ENO04_03155</name>
</gene>
<dbReference type="InterPro" id="IPR055211">
    <property type="entry name" value="KH_PNO1_2nd"/>
</dbReference>
<evidence type="ECO:0000313" key="4">
    <source>
        <dbReference type="EMBL" id="HDS10605.1"/>
    </source>
</evidence>
<dbReference type="Gene3D" id="3.30.1370.10">
    <property type="entry name" value="K Homology domain, type 1"/>
    <property type="match status" value="2"/>
</dbReference>
<dbReference type="Pfam" id="PF22891">
    <property type="entry name" value="KH_PNO1_2nd"/>
    <property type="match status" value="1"/>
</dbReference>
<accession>A0A7C1I411</accession>
<dbReference type="PANTHER" id="PTHR12826">
    <property type="entry name" value="RIBONUCLEASE Y"/>
    <property type="match status" value="1"/>
</dbReference>
<dbReference type="InterPro" id="IPR004088">
    <property type="entry name" value="KH_dom_type_1"/>
</dbReference>
<dbReference type="InterPro" id="IPR036612">
    <property type="entry name" value="KH_dom_type_1_sf"/>
</dbReference>
<evidence type="ECO:0000256" key="2">
    <source>
        <dbReference type="PROSITE-ProRule" id="PRU00117"/>
    </source>
</evidence>
<dbReference type="SUPFAM" id="SSF54791">
    <property type="entry name" value="Eukaryotic type KH-domain (KH-domain type I)"/>
    <property type="match status" value="2"/>
</dbReference>
<dbReference type="EMBL" id="DSDY01000100">
    <property type="protein sequence ID" value="HDS10605.1"/>
    <property type="molecule type" value="Genomic_DNA"/>
</dbReference>
<organism evidence="4">
    <name type="scientific">Fervidicoccus fontis</name>
    <dbReference type="NCBI Taxonomy" id="683846"/>
    <lineage>
        <taxon>Archaea</taxon>
        <taxon>Thermoproteota</taxon>
        <taxon>Thermoprotei</taxon>
        <taxon>Fervidicoccales</taxon>
        <taxon>Fervidicoccaceae</taxon>
        <taxon>Fervidicoccus</taxon>
    </lineage>
</organism>
<dbReference type="SMART" id="SM00322">
    <property type="entry name" value="KH"/>
    <property type="match status" value="2"/>
</dbReference>
<feature type="domain" description="K Homology" evidence="3">
    <location>
        <begin position="4"/>
        <end position="90"/>
    </location>
</feature>
<dbReference type="Pfam" id="PF00013">
    <property type="entry name" value="KH_1"/>
    <property type="match status" value="1"/>
</dbReference>
<protein>
    <submittedName>
        <fullName evidence="4">RNA-processing protein</fullName>
    </submittedName>
</protein>
<keyword evidence="1 2" id="KW-0694">RNA-binding</keyword>
<dbReference type="InterPro" id="IPR019964">
    <property type="entry name" value="KH_domain_protein_archaea"/>
</dbReference>
<reference evidence="4" key="1">
    <citation type="journal article" date="2020" name="mSystems">
        <title>Genome- and Community-Level Interaction Insights into Carbon Utilization and Element Cycling Functions of Hydrothermarchaeota in Hydrothermal Sediment.</title>
        <authorList>
            <person name="Zhou Z."/>
            <person name="Liu Y."/>
            <person name="Xu W."/>
            <person name="Pan J."/>
            <person name="Luo Z.H."/>
            <person name="Li M."/>
        </authorList>
    </citation>
    <scope>NUCLEOTIDE SEQUENCE [LARGE SCALE GENOMIC DNA]</scope>
    <source>
        <strain evidence="4">SpSt-123</strain>
    </source>
</reference>
<dbReference type="PROSITE" id="PS50084">
    <property type="entry name" value="KH_TYPE_1"/>
    <property type="match status" value="2"/>
</dbReference>
<name>A0A7C1I411_9CREN</name>
<sequence length="191" mass="21314">MHGYMRRVFVKIPPERLGVVIGEGGSVKREIERLTGTKITIDTTNSGAIIEQPEDNPNPMGLLKAQDIVRAIALGFSPEKALRLAEENQVLVVIDLKDIVSSPNHLERIKGRIIGEKGKTRRIIEETTGCYINIGETEIGIIGSYEEAEAARQAISMLIEGKPHSAVYKFLEKEARRLKKSEMTGLWEKYT</sequence>
<dbReference type="InterPro" id="IPR004087">
    <property type="entry name" value="KH_dom"/>
</dbReference>
<evidence type="ECO:0000259" key="3">
    <source>
        <dbReference type="SMART" id="SM00322"/>
    </source>
</evidence>
<dbReference type="NCBIfam" id="TIGR03665">
    <property type="entry name" value="arCOG04150"/>
    <property type="match status" value="1"/>
</dbReference>
<dbReference type="GO" id="GO:0003723">
    <property type="term" value="F:RNA binding"/>
    <property type="evidence" value="ECO:0007669"/>
    <property type="project" value="UniProtKB-UniRule"/>
</dbReference>